<organism evidence="10 11">
    <name type="scientific">Neolewinella marina</name>
    <dbReference type="NCBI Taxonomy" id="438751"/>
    <lineage>
        <taxon>Bacteria</taxon>
        <taxon>Pseudomonadati</taxon>
        <taxon>Bacteroidota</taxon>
        <taxon>Saprospiria</taxon>
        <taxon>Saprospirales</taxon>
        <taxon>Lewinellaceae</taxon>
        <taxon>Neolewinella</taxon>
    </lineage>
</organism>
<evidence type="ECO:0000256" key="8">
    <source>
        <dbReference type="SAM" id="Phobius"/>
    </source>
</evidence>
<dbReference type="InterPro" id="IPR000223">
    <property type="entry name" value="Pept_S26A_signal_pept_1"/>
</dbReference>
<reference evidence="10 11" key="1">
    <citation type="submission" date="2017-10" db="EMBL/GenBank/DDBJ databases">
        <title>The draft genome sequence of Lewinella marina KCTC 32374.</title>
        <authorList>
            <person name="Wang K."/>
        </authorList>
    </citation>
    <scope>NUCLEOTIDE SEQUENCE [LARGE SCALE GENOMIC DNA]</scope>
    <source>
        <strain evidence="10 11">MKG-38</strain>
    </source>
</reference>
<feature type="transmembrane region" description="Helical" evidence="8">
    <location>
        <begin position="53"/>
        <end position="71"/>
    </location>
</feature>
<accession>A0A2G0CFZ6</accession>
<dbReference type="Pfam" id="PF18936">
    <property type="entry name" value="DUF5684"/>
    <property type="match status" value="1"/>
</dbReference>
<dbReference type="Proteomes" id="UP000226437">
    <property type="component" value="Unassembled WGS sequence"/>
</dbReference>
<dbReference type="GO" id="GO:0006465">
    <property type="term" value="P:signal peptide processing"/>
    <property type="evidence" value="ECO:0007669"/>
    <property type="project" value="InterPro"/>
</dbReference>
<dbReference type="CDD" id="cd06530">
    <property type="entry name" value="S26_SPase_I"/>
    <property type="match status" value="2"/>
</dbReference>
<evidence type="ECO:0000256" key="4">
    <source>
        <dbReference type="ARBA" id="ARBA00019232"/>
    </source>
</evidence>
<dbReference type="Gene3D" id="2.10.109.10">
    <property type="entry name" value="Umud Fragment, subunit A"/>
    <property type="match status" value="2"/>
</dbReference>
<dbReference type="InterPro" id="IPR019533">
    <property type="entry name" value="Peptidase_S26"/>
</dbReference>
<evidence type="ECO:0000313" key="10">
    <source>
        <dbReference type="EMBL" id="PHK98837.1"/>
    </source>
</evidence>
<protein>
    <recommendedName>
        <fullName evidence="4">Signal peptidase I</fullName>
        <ecNumber evidence="3">3.4.21.89</ecNumber>
    </recommendedName>
    <alternativeName>
        <fullName evidence="6">Leader peptidase I</fullName>
    </alternativeName>
</protein>
<feature type="domain" description="Peptidase S26" evidence="9">
    <location>
        <begin position="149"/>
        <end position="329"/>
    </location>
</feature>
<dbReference type="InterPro" id="IPR036286">
    <property type="entry name" value="LexA/Signal_pep-like_sf"/>
</dbReference>
<dbReference type="PRINTS" id="PR00727">
    <property type="entry name" value="LEADERPTASE"/>
</dbReference>
<dbReference type="GO" id="GO:0004252">
    <property type="term" value="F:serine-type endopeptidase activity"/>
    <property type="evidence" value="ECO:0007669"/>
    <property type="project" value="InterPro"/>
</dbReference>
<evidence type="ECO:0000313" key="11">
    <source>
        <dbReference type="Proteomes" id="UP000226437"/>
    </source>
</evidence>
<dbReference type="InterPro" id="IPR019757">
    <property type="entry name" value="Pept_S26A_signal_pept_1_Lys-AS"/>
</dbReference>
<dbReference type="OrthoDB" id="9802919at2"/>
<feature type="active site" evidence="7">
    <location>
        <position position="179"/>
    </location>
</feature>
<keyword evidence="8" id="KW-0812">Transmembrane</keyword>
<dbReference type="InterPro" id="IPR019758">
    <property type="entry name" value="Pept_S26A_signal_pept_1_CS"/>
</dbReference>
<feature type="active site" evidence="7">
    <location>
        <position position="302"/>
    </location>
</feature>
<dbReference type="PANTHER" id="PTHR43390:SF1">
    <property type="entry name" value="CHLOROPLAST PROCESSING PEPTIDASE"/>
    <property type="match status" value="1"/>
</dbReference>
<gene>
    <name evidence="10" type="ORF">CGL56_10265</name>
</gene>
<evidence type="ECO:0000256" key="3">
    <source>
        <dbReference type="ARBA" id="ARBA00013208"/>
    </source>
</evidence>
<evidence type="ECO:0000256" key="1">
    <source>
        <dbReference type="ARBA" id="ARBA00000677"/>
    </source>
</evidence>
<dbReference type="Pfam" id="PF10502">
    <property type="entry name" value="Peptidase_S26"/>
    <property type="match status" value="2"/>
</dbReference>
<dbReference type="AlphaFoldDB" id="A0A2G0CFZ6"/>
<evidence type="ECO:0000259" key="9">
    <source>
        <dbReference type="Pfam" id="PF10502"/>
    </source>
</evidence>
<dbReference type="RefSeq" id="WP_099106447.1">
    <property type="nucleotide sequence ID" value="NZ_JAATJF010000001.1"/>
</dbReference>
<comment type="similarity">
    <text evidence="2">Belongs to the peptidase S26 family.</text>
</comment>
<dbReference type="EC" id="3.4.21.89" evidence="3"/>
<keyword evidence="8" id="KW-1133">Transmembrane helix</keyword>
<dbReference type="GO" id="GO:0016020">
    <property type="term" value="C:membrane"/>
    <property type="evidence" value="ECO:0007669"/>
    <property type="project" value="InterPro"/>
</dbReference>
<sequence length="534" mass="61203">MTWLTWVLLLGYIGLSLALYRLFPRAGRPANHALIPGYNMWVVSELVGRKGSYSLLLLIPYFNMIWFAGLMVDLARSFNRFNFFEHVLSVVASWGYFGWLGGQDPVYRGPILVEEREWQSRLAAAEKSGDQREVRKLRNQAPFAKPVLRDWAEAAIFAIFAAALIRLLLIESYIIPTPSMEGNLNVGDFLFVSKVNYGLRLPETILMLPLVHNRAPVVNGESYIDGASLPYRRLPALEEIDRYDPVVFNVPSGDSVYIFPYRTYSANDYEMGNIDANAAAAIRSGQVELVTRPRDKKDHYVKRAVGLPGETLEIRNRDLYINGEQVAHPENVQFLYDLTFTGPPNRSGWSDMGISADDVQQRNATSFVMFLDEDQLAALKAGDPGLEVDFFDQTAPNGVRLYPHSAKYFGDWTVDNFGPIVIPARGMTVTLDERNYQLYWRPIKVYEENESFEMRNGRFYLNGEEIQEYTFRQDYYWMMGDNRHNSEDSRVWGFVPEDHILGKPLFIWFSVKEGSIFNGVNWDRIFRSATKQGD</sequence>
<proteinExistence type="inferred from homology"/>
<name>A0A2G0CFZ6_9BACT</name>
<evidence type="ECO:0000256" key="5">
    <source>
        <dbReference type="ARBA" id="ARBA00022801"/>
    </source>
</evidence>
<keyword evidence="5" id="KW-0378">Hydrolase</keyword>
<dbReference type="PROSITE" id="PS00760">
    <property type="entry name" value="SPASE_I_2"/>
    <property type="match status" value="1"/>
</dbReference>
<dbReference type="GO" id="GO:0009003">
    <property type="term" value="F:signal peptidase activity"/>
    <property type="evidence" value="ECO:0007669"/>
    <property type="project" value="UniProtKB-EC"/>
</dbReference>
<comment type="caution">
    <text evidence="10">The sequence shown here is derived from an EMBL/GenBank/DDBJ whole genome shotgun (WGS) entry which is preliminary data.</text>
</comment>
<dbReference type="PROSITE" id="PS00761">
    <property type="entry name" value="SPASE_I_3"/>
    <property type="match status" value="1"/>
</dbReference>
<keyword evidence="11" id="KW-1185">Reference proteome</keyword>
<evidence type="ECO:0000256" key="7">
    <source>
        <dbReference type="PIRSR" id="PIRSR600223-1"/>
    </source>
</evidence>
<dbReference type="EMBL" id="PDLO01000003">
    <property type="protein sequence ID" value="PHK98837.1"/>
    <property type="molecule type" value="Genomic_DNA"/>
</dbReference>
<evidence type="ECO:0000256" key="2">
    <source>
        <dbReference type="ARBA" id="ARBA00009370"/>
    </source>
</evidence>
<feature type="domain" description="Peptidase S26" evidence="9">
    <location>
        <begin position="468"/>
        <end position="509"/>
    </location>
</feature>
<keyword evidence="8" id="KW-0472">Membrane</keyword>
<evidence type="ECO:0000256" key="6">
    <source>
        <dbReference type="ARBA" id="ARBA00029906"/>
    </source>
</evidence>
<dbReference type="InterPro" id="IPR043739">
    <property type="entry name" value="DUF5684"/>
</dbReference>
<dbReference type="PANTHER" id="PTHR43390">
    <property type="entry name" value="SIGNAL PEPTIDASE I"/>
    <property type="match status" value="1"/>
</dbReference>
<comment type="catalytic activity">
    <reaction evidence="1">
        <text>Cleavage of hydrophobic, N-terminal signal or leader sequences from secreted and periplasmic proteins.</text>
        <dbReference type="EC" id="3.4.21.89"/>
    </reaction>
</comment>
<dbReference type="SUPFAM" id="SSF51306">
    <property type="entry name" value="LexA/Signal peptidase"/>
    <property type="match status" value="2"/>
</dbReference>